<organism evidence="2 3">
    <name type="scientific">Terribacillus aidingensis</name>
    <dbReference type="NCBI Taxonomy" id="586416"/>
    <lineage>
        <taxon>Bacteria</taxon>
        <taxon>Bacillati</taxon>
        <taxon>Bacillota</taxon>
        <taxon>Bacilli</taxon>
        <taxon>Bacillales</taxon>
        <taxon>Bacillaceae</taxon>
        <taxon>Terribacillus</taxon>
    </lineage>
</organism>
<dbReference type="PANTHER" id="PTHR43265:SF1">
    <property type="entry name" value="ESTERASE ESTD"/>
    <property type="match status" value="1"/>
</dbReference>
<name>A0A285P8J0_9BACI</name>
<feature type="domain" description="Serine aminopeptidase S33" evidence="1">
    <location>
        <begin position="59"/>
        <end position="296"/>
    </location>
</feature>
<reference evidence="3" key="1">
    <citation type="submission" date="2017-09" db="EMBL/GenBank/DDBJ databases">
        <authorList>
            <person name="Varghese N."/>
            <person name="Submissions S."/>
        </authorList>
    </citation>
    <scope>NUCLEOTIDE SEQUENCE [LARGE SCALE GENOMIC DNA]</scope>
    <source>
        <strain evidence="3">CGMCC 1.8913</strain>
    </source>
</reference>
<evidence type="ECO:0000313" key="3">
    <source>
        <dbReference type="Proteomes" id="UP000219356"/>
    </source>
</evidence>
<dbReference type="Pfam" id="PF12146">
    <property type="entry name" value="Hydrolase_4"/>
    <property type="match status" value="1"/>
</dbReference>
<gene>
    <name evidence="2" type="ORF">SAMN05421503_3272</name>
</gene>
<dbReference type="Proteomes" id="UP000219356">
    <property type="component" value="Unassembled WGS sequence"/>
</dbReference>
<dbReference type="Gene3D" id="3.40.50.1820">
    <property type="entry name" value="alpha/beta hydrolase"/>
    <property type="match status" value="1"/>
</dbReference>
<keyword evidence="3" id="KW-1185">Reference proteome</keyword>
<dbReference type="GO" id="GO:0052689">
    <property type="term" value="F:carboxylic ester hydrolase activity"/>
    <property type="evidence" value="ECO:0007669"/>
    <property type="project" value="TreeGrafter"/>
</dbReference>
<protein>
    <recommendedName>
        <fullName evidence="1">Serine aminopeptidase S33 domain-containing protein</fullName>
    </recommendedName>
</protein>
<dbReference type="AlphaFoldDB" id="A0A285P8J0"/>
<evidence type="ECO:0000313" key="2">
    <source>
        <dbReference type="EMBL" id="SNZ17523.1"/>
    </source>
</evidence>
<dbReference type="InterPro" id="IPR022742">
    <property type="entry name" value="Hydrolase_4"/>
</dbReference>
<evidence type="ECO:0000259" key="1">
    <source>
        <dbReference type="Pfam" id="PF12146"/>
    </source>
</evidence>
<proteinExistence type="predicted"/>
<dbReference type="PANTHER" id="PTHR43265">
    <property type="entry name" value="ESTERASE ESTD"/>
    <property type="match status" value="1"/>
</dbReference>
<dbReference type="SUPFAM" id="SSF53474">
    <property type="entry name" value="alpha/beta-Hydrolases"/>
    <property type="match status" value="1"/>
</dbReference>
<accession>A0A285P8J0</accession>
<dbReference type="InterPro" id="IPR053145">
    <property type="entry name" value="AB_hydrolase_Est10"/>
</dbReference>
<dbReference type="EMBL" id="OBEK01000006">
    <property type="protein sequence ID" value="SNZ17523.1"/>
    <property type="molecule type" value="Genomic_DNA"/>
</dbReference>
<sequence>MCTVRKRYKLLIGITFFVLLLLGILLLENDYMMQEREVTIQTENEDLNGFMALPKEKGEGVVIFVHGDGPQNATQDGGYKPLMERFAKEGFASVSWAKPGVDGSQGNWLDQSMDDRAKEVENVINWVKKQETINSEKIILWGTSQAGWVIPKIQQNRQDIAASILVAPAINWLRQGEYYTAEKLKREGKSPEEILILLNKDRKESELIRTGASYQEYVKETGDRSLSEERYIFAQKNILADATSDIKKINSPVHVILAGEDRNVDSNETAKTYKKILPKSQVTVKTIPNVEHSMLNPSLDNSQTLIYLSAIFAPKHTLVSDAYLDYCQKLVRQL</sequence>
<dbReference type="OrthoDB" id="9809549at2"/>
<dbReference type="InterPro" id="IPR029058">
    <property type="entry name" value="AB_hydrolase_fold"/>
</dbReference>
<dbReference type="RefSeq" id="WP_097043462.1">
    <property type="nucleotide sequence ID" value="NZ_OBEK01000006.1"/>
</dbReference>